<evidence type="ECO:0000313" key="2">
    <source>
        <dbReference type="EMBL" id="UWS34610.1"/>
    </source>
</evidence>
<evidence type="ECO:0000256" key="1">
    <source>
        <dbReference type="SAM" id="MobiDB-lite"/>
    </source>
</evidence>
<protein>
    <submittedName>
        <fullName evidence="2">Uncharacterized protein</fullName>
    </submittedName>
</protein>
<proteinExistence type="predicted"/>
<feature type="region of interest" description="Disordered" evidence="1">
    <location>
        <begin position="1"/>
        <end position="45"/>
    </location>
</feature>
<dbReference type="Proteomes" id="UP001058553">
    <property type="component" value="Chromosome"/>
</dbReference>
<evidence type="ECO:0000313" key="3">
    <source>
        <dbReference type="Proteomes" id="UP001058553"/>
    </source>
</evidence>
<reference evidence="2" key="1">
    <citation type="submission" date="2022-07" db="EMBL/GenBank/DDBJ databases">
        <title>Genetic diversity of Erwinia pyrifoliae.</title>
        <authorList>
            <person name="Park D.S."/>
            <person name="Ham H."/>
        </authorList>
    </citation>
    <scope>NUCLEOTIDE SEQUENCE</scope>
    <source>
        <strain evidence="2">CP201486</strain>
    </source>
</reference>
<name>A0ABY5XBT9_ERWPY</name>
<keyword evidence="3" id="KW-1185">Reference proteome</keyword>
<organism evidence="2 3">
    <name type="scientific">Erwinia pyrifoliae</name>
    <dbReference type="NCBI Taxonomy" id="79967"/>
    <lineage>
        <taxon>Bacteria</taxon>
        <taxon>Pseudomonadati</taxon>
        <taxon>Pseudomonadota</taxon>
        <taxon>Gammaproteobacteria</taxon>
        <taxon>Enterobacterales</taxon>
        <taxon>Erwiniaceae</taxon>
        <taxon>Erwinia</taxon>
    </lineage>
</organism>
<dbReference type="RefSeq" id="WP_012667586.1">
    <property type="nucleotide sequence ID" value="NZ_CP103445.1"/>
</dbReference>
<accession>A0ABY5XBT9</accession>
<dbReference type="EMBL" id="CP103445">
    <property type="protein sequence ID" value="UWS34610.1"/>
    <property type="molecule type" value="Genomic_DNA"/>
</dbReference>
<sequence length="227" mass="24598">MPANITFSELPPRTQSAPPPENRAKTGNLPDCDHSLLGGVSSVDNTPSRLSAPGFGIPGAIKNVDGSFSESLSDSSGSGRDYRADGIEGCGDNNIGDAARHPRGTGSGDGVDSYQVARDYVVSLLKSLTEQIKKEPVIVGGIILIFLKWICETIYEYGRQNGECPIDQYRAHGFSYPPHRLHGALREHVSVPQLAAPCTESSTIQTSSIRHYYTDTRVEDVNYSPRY</sequence>
<gene>
    <name evidence="2" type="ORF">NYP84_05455</name>
</gene>